<dbReference type="EMBL" id="JACGCM010002332">
    <property type="protein sequence ID" value="KAF6141095.1"/>
    <property type="molecule type" value="Genomic_DNA"/>
</dbReference>
<keyword evidence="2" id="KW-1185">Reference proteome</keyword>
<dbReference type="AlphaFoldDB" id="A0A7J7LEP3"/>
<proteinExistence type="predicted"/>
<protein>
    <submittedName>
        <fullName evidence="1">Uncharacterized protein</fullName>
    </submittedName>
</protein>
<organism evidence="1 2">
    <name type="scientific">Kingdonia uniflora</name>
    <dbReference type="NCBI Taxonomy" id="39325"/>
    <lineage>
        <taxon>Eukaryota</taxon>
        <taxon>Viridiplantae</taxon>
        <taxon>Streptophyta</taxon>
        <taxon>Embryophyta</taxon>
        <taxon>Tracheophyta</taxon>
        <taxon>Spermatophyta</taxon>
        <taxon>Magnoliopsida</taxon>
        <taxon>Ranunculales</taxon>
        <taxon>Circaeasteraceae</taxon>
        <taxon>Kingdonia</taxon>
    </lineage>
</organism>
<comment type="caution">
    <text evidence="1">The sequence shown here is derived from an EMBL/GenBank/DDBJ whole genome shotgun (WGS) entry which is preliminary data.</text>
</comment>
<name>A0A7J7LEP3_9MAGN</name>
<reference evidence="1 2" key="1">
    <citation type="journal article" date="2020" name="IScience">
        <title>Genome Sequencing of the Endangered Kingdonia uniflora (Circaeasteraceae, Ranunculales) Reveals Potential Mechanisms of Evolutionary Specialization.</title>
        <authorList>
            <person name="Sun Y."/>
            <person name="Deng T."/>
            <person name="Zhang A."/>
            <person name="Moore M.J."/>
            <person name="Landis J.B."/>
            <person name="Lin N."/>
            <person name="Zhang H."/>
            <person name="Zhang X."/>
            <person name="Huang J."/>
            <person name="Zhang X."/>
            <person name="Sun H."/>
            <person name="Wang H."/>
        </authorList>
    </citation>
    <scope>NUCLEOTIDE SEQUENCE [LARGE SCALE GENOMIC DNA]</scope>
    <source>
        <strain evidence="1">TB1705</strain>
        <tissue evidence="1">Leaf</tissue>
    </source>
</reference>
<sequence length="60" mass="6364">MEVDSRSTFPLGCCFGSFAEIVVPSISSVAGGFRFSFCYGNLWEAELEVRSPVIGVGLAA</sequence>
<gene>
    <name evidence="1" type="ORF">GIB67_006540</name>
</gene>
<accession>A0A7J7LEP3</accession>
<evidence type="ECO:0000313" key="1">
    <source>
        <dbReference type="EMBL" id="KAF6141095.1"/>
    </source>
</evidence>
<dbReference type="Proteomes" id="UP000541444">
    <property type="component" value="Unassembled WGS sequence"/>
</dbReference>
<evidence type="ECO:0000313" key="2">
    <source>
        <dbReference type="Proteomes" id="UP000541444"/>
    </source>
</evidence>